<dbReference type="AlphaFoldDB" id="A0A6L5XEJ0"/>
<name>A0A6L5XEJ0_9BACT</name>
<sequence>MAEQNKDNLRKLLRFLDAEIIHKPENRWFVDELRSALPRGAVVESGACSSSVKKIEKYLALDYKLDHAQAALDYSSIKDDYMRQCFEADCREMLRFRFGLRGHCIDFGEFCRFAQIQAERLLNMYYSTKGTLPEIKAYIKKYNEEAAWIDHGKTLEDISYSVKLWAFTHEYKLQPLFRTLDNVRKVRNTHSHGSTSSADEQFFQSHYTMLVEAGYPLQPSCRVDWEALKNDKSKNEIYFNTIRYTSEHKRYIDLCWQRRQPFDEVIKALEELILQVTAHTN</sequence>
<dbReference type="Proteomes" id="UP000483362">
    <property type="component" value="Unassembled WGS sequence"/>
</dbReference>
<organism evidence="1 2">
    <name type="scientific">Sodaliphilus pleomorphus</name>
    <dbReference type="NCBI Taxonomy" id="2606626"/>
    <lineage>
        <taxon>Bacteria</taxon>
        <taxon>Pseudomonadati</taxon>
        <taxon>Bacteroidota</taxon>
        <taxon>Bacteroidia</taxon>
        <taxon>Bacteroidales</taxon>
        <taxon>Muribaculaceae</taxon>
        <taxon>Sodaliphilus</taxon>
    </lineage>
</organism>
<comment type="caution">
    <text evidence="1">The sequence shown here is derived from an EMBL/GenBank/DDBJ whole genome shotgun (WGS) entry which is preliminary data.</text>
</comment>
<evidence type="ECO:0000313" key="2">
    <source>
        <dbReference type="Proteomes" id="UP000483362"/>
    </source>
</evidence>
<protein>
    <submittedName>
        <fullName evidence="1">Uncharacterized protein</fullName>
    </submittedName>
</protein>
<reference evidence="1 2" key="1">
    <citation type="submission" date="2019-08" db="EMBL/GenBank/DDBJ databases">
        <title>In-depth cultivation of the pig gut microbiome towards novel bacterial diversity and tailored functional studies.</title>
        <authorList>
            <person name="Wylensek D."/>
            <person name="Hitch T.C.A."/>
            <person name="Clavel T."/>
        </authorList>
    </citation>
    <scope>NUCLEOTIDE SEQUENCE [LARGE SCALE GENOMIC DNA]</scope>
    <source>
        <strain evidence="1 2">Oil-RF-744-WCA-WT-10</strain>
    </source>
</reference>
<gene>
    <name evidence="1" type="ORF">FYJ29_08055</name>
</gene>
<evidence type="ECO:0000313" key="1">
    <source>
        <dbReference type="EMBL" id="MSS17706.1"/>
    </source>
</evidence>
<proteinExistence type="predicted"/>
<accession>A0A6L5XEJ0</accession>
<keyword evidence="2" id="KW-1185">Reference proteome</keyword>
<dbReference type="RefSeq" id="WP_154327784.1">
    <property type="nucleotide sequence ID" value="NZ_CP045696.1"/>
</dbReference>
<dbReference type="EMBL" id="VULT01000011">
    <property type="protein sequence ID" value="MSS17706.1"/>
    <property type="molecule type" value="Genomic_DNA"/>
</dbReference>